<dbReference type="OrthoDB" id="3239593at2"/>
<evidence type="ECO:0000313" key="2">
    <source>
        <dbReference type="EMBL" id="TYS63458.1"/>
    </source>
</evidence>
<dbReference type="RefSeq" id="WP_148989874.1">
    <property type="nucleotide sequence ID" value="NZ_VTEV01000010.1"/>
</dbReference>
<keyword evidence="1" id="KW-0732">Signal</keyword>
<dbReference type="InterPro" id="IPR027020">
    <property type="entry name" value="YnjB"/>
</dbReference>
<dbReference type="InterPro" id="IPR006059">
    <property type="entry name" value="SBP"/>
</dbReference>
<reference evidence="2 3" key="1">
    <citation type="submission" date="2019-08" db="EMBL/GenBank/DDBJ databases">
        <title>Bacillus genomes from the desert of Cuatro Cienegas, Coahuila.</title>
        <authorList>
            <person name="Olmedo-Alvarez G."/>
        </authorList>
    </citation>
    <scope>NUCLEOTIDE SEQUENCE [LARGE SCALE GENOMIC DNA]</scope>
    <source>
        <strain evidence="2 3">CH28_1T</strain>
    </source>
</reference>
<accession>A0A5D4SMP6</accession>
<dbReference type="PIRSF" id="PIRSF029172">
    <property type="entry name" value="UCP029172_ABC_sbc_YnjB"/>
    <property type="match status" value="1"/>
</dbReference>
<gene>
    <name evidence="2" type="ORF">FZC76_19750</name>
</gene>
<dbReference type="PROSITE" id="PS51257">
    <property type="entry name" value="PROKAR_LIPOPROTEIN"/>
    <property type="match status" value="1"/>
</dbReference>
<dbReference type="SUPFAM" id="SSF53850">
    <property type="entry name" value="Periplasmic binding protein-like II"/>
    <property type="match status" value="1"/>
</dbReference>
<comment type="caution">
    <text evidence="2">The sequence shown here is derived from an EMBL/GenBank/DDBJ whole genome shotgun (WGS) entry which is preliminary data.</text>
</comment>
<dbReference type="NCBIfam" id="NF008633">
    <property type="entry name" value="PRK11622.1"/>
    <property type="match status" value="1"/>
</dbReference>
<protein>
    <submittedName>
        <fullName evidence="2">ABC transporter substrate-binding protein</fullName>
    </submittedName>
</protein>
<name>A0A5D4SMP6_9BACI</name>
<dbReference type="EMBL" id="VTEV01000010">
    <property type="protein sequence ID" value="TYS63458.1"/>
    <property type="molecule type" value="Genomic_DNA"/>
</dbReference>
<evidence type="ECO:0000256" key="1">
    <source>
        <dbReference type="SAM" id="SignalP"/>
    </source>
</evidence>
<dbReference type="Gene3D" id="3.40.190.10">
    <property type="entry name" value="Periplasmic binding protein-like II"/>
    <property type="match status" value="2"/>
</dbReference>
<dbReference type="AlphaFoldDB" id="A0A5D4SMP6"/>
<proteinExistence type="predicted"/>
<feature type="signal peptide" evidence="1">
    <location>
        <begin position="1"/>
        <end position="19"/>
    </location>
</feature>
<dbReference type="Proteomes" id="UP000322524">
    <property type="component" value="Unassembled WGS sequence"/>
</dbReference>
<organism evidence="2 3">
    <name type="scientific">Sutcliffiella horikoshii</name>
    <dbReference type="NCBI Taxonomy" id="79883"/>
    <lineage>
        <taxon>Bacteria</taxon>
        <taxon>Bacillati</taxon>
        <taxon>Bacillota</taxon>
        <taxon>Bacilli</taxon>
        <taxon>Bacillales</taxon>
        <taxon>Bacillaceae</taxon>
        <taxon>Sutcliffiella</taxon>
    </lineage>
</organism>
<evidence type="ECO:0000313" key="3">
    <source>
        <dbReference type="Proteomes" id="UP000322524"/>
    </source>
</evidence>
<dbReference type="STRING" id="79883.GCA_001636495_00333"/>
<dbReference type="Pfam" id="PF13416">
    <property type="entry name" value="SBP_bac_8"/>
    <property type="match status" value="1"/>
</dbReference>
<dbReference type="PANTHER" id="PTHR42779:SF1">
    <property type="entry name" value="PROTEIN YNJB"/>
    <property type="match status" value="1"/>
</dbReference>
<feature type="chain" id="PRO_5038787247" evidence="1">
    <location>
        <begin position="20"/>
        <end position="418"/>
    </location>
</feature>
<dbReference type="PANTHER" id="PTHR42779">
    <property type="entry name" value="PROTEIN YNJB"/>
    <property type="match status" value="1"/>
</dbReference>
<sequence>MIKIRLLAVSLIIVLLVAAAGCSNTNSNNSDTAGEELNEKEWSDITDLANGSKVRIFMWGGDEGINRYMDEWVAPNLKEAHNIELERVPMDTNEILQKLSTEKRANKEEGTIDIVWINGENFKNAKEFELLYGPFSEKLPNYQNFVDTESLDIQYDFGTEVDGLEAPWGKVQFVFLYDEEQVQTPPANLEELKDWIKENPGRFTYPDANDFTGNAFLRHVLYNAVGGPEKLLEDGYSEEILTENQEDMWNYLRDIQPSLWRKGETYPATLTDLDRLYSQGEVWMTMGYNEARAESLIKDGVFPESTKSFVFDSGSIGNTHFLAIPFNSPNKAGAMAAIDFLMSPDAQLAKYESTYWGENMALDPTKLPEEQKEKLANMDRGASVLPPEKLSESLLPEVDAEYVNWLKEHWVNEVVQKQ</sequence>